<reference evidence="4" key="1">
    <citation type="journal article" date="2019" name="Int. J. Syst. Evol. Microbiol.">
        <title>The Global Catalogue of Microorganisms (GCM) 10K type strain sequencing project: providing services to taxonomists for standard genome sequencing and annotation.</title>
        <authorList>
            <consortium name="The Broad Institute Genomics Platform"/>
            <consortium name="The Broad Institute Genome Sequencing Center for Infectious Disease"/>
            <person name="Wu L."/>
            <person name="Ma J."/>
        </authorList>
    </citation>
    <scope>NUCLEOTIDE SEQUENCE [LARGE SCALE GENOMIC DNA]</scope>
    <source>
        <strain evidence="4">CCUG 54939</strain>
    </source>
</reference>
<evidence type="ECO:0000313" key="3">
    <source>
        <dbReference type="EMBL" id="MFC3914191.1"/>
    </source>
</evidence>
<dbReference type="EMBL" id="JBHSAF010000014">
    <property type="protein sequence ID" value="MFC3914191.1"/>
    <property type="molecule type" value="Genomic_DNA"/>
</dbReference>
<dbReference type="PANTHER" id="PTHR40572:SF1">
    <property type="entry name" value="PROTEIN BAX"/>
    <property type="match status" value="1"/>
</dbReference>
<dbReference type="RefSeq" id="WP_377152800.1">
    <property type="nucleotide sequence ID" value="NZ_JBHSAF010000014.1"/>
</dbReference>
<proteinExistence type="predicted"/>
<keyword evidence="4" id="KW-1185">Reference proteome</keyword>
<accession>A0ABV8CPP6</accession>
<dbReference type="Gene3D" id="1.10.530.10">
    <property type="match status" value="1"/>
</dbReference>
<name>A0ABV8CPP6_9GAMM</name>
<feature type="signal peptide" evidence="1">
    <location>
        <begin position="1"/>
        <end position="18"/>
    </location>
</feature>
<organism evidence="3 4">
    <name type="scientific">Pseudaeromonas sharmana</name>
    <dbReference type="NCBI Taxonomy" id="328412"/>
    <lineage>
        <taxon>Bacteria</taxon>
        <taxon>Pseudomonadati</taxon>
        <taxon>Pseudomonadota</taxon>
        <taxon>Gammaproteobacteria</taxon>
        <taxon>Aeromonadales</taxon>
        <taxon>Aeromonadaceae</taxon>
        <taxon>Pseudaeromonas</taxon>
    </lineage>
</organism>
<feature type="chain" id="PRO_5046280204" evidence="1">
    <location>
        <begin position="19"/>
        <end position="265"/>
    </location>
</feature>
<sequence>MKMTRLWTLLLLSVAVPAAVGNTGAVTVSQTAGMEPTNQSVLSDPPDFKSIKDSAARKQAFIDYLRPSYEVVSARILSQRSQLERLRTQLDNGIELSDEQSDWLEDMGRQYRLDDMTIDQHGIDKLLVRVDILPPELVISQAATESGWGTSRMARKQNNFFGHYCFQKGCGVTPYRRNGHGEVKAFASPTQAVQAYMINVNTHPAYTQMRKIRANMRAEVKPLDAVALANGFHRYSTLGDGYVRKIQGMIRSNERYWQDMDKSVK</sequence>
<evidence type="ECO:0000259" key="2">
    <source>
        <dbReference type="Pfam" id="PF01832"/>
    </source>
</evidence>
<keyword evidence="1" id="KW-0732">Signal</keyword>
<dbReference type="PANTHER" id="PTHR40572">
    <property type="entry name" value="PROTEIN BAX"/>
    <property type="match status" value="1"/>
</dbReference>
<dbReference type="Pfam" id="PF01832">
    <property type="entry name" value="Glucosaminidase"/>
    <property type="match status" value="1"/>
</dbReference>
<evidence type="ECO:0000256" key="1">
    <source>
        <dbReference type="SAM" id="SignalP"/>
    </source>
</evidence>
<gene>
    <name evidence="3" type="ORF">ACFOSS_12005</name>
</gene>
<feature type="domain" description="Mannosyl-glycoprotein endo-beta-N-acetylglucosamidase-like" evidence="2">
    <location>
        <begin position="129"/>
        <end position="254"/>
    </location>
</feature>
<evidence type="ECO:0000313" key="4">
    <source>
        <dbReference type="Proteomes" id="UP001595692"/>
    </source>
</evidence>
<protein>
    <submittedName>
        <fullName evidence="3">Glucosaminidase domain-containing protein</fullName>
    </submittedName>
</protein>
<dbReference type="InterPro" id="IPR002901">
    <property type="entry name" value="MGlyc_endo_b_GlcNAc-like_dom"/>
</dbReference>
<comment type="caution">
    <text evidence="3">The sequence shown here is derived from an EMBL/GenBank/DDBJ whole genome shotgun (WGS) entry which is preliminary data.</text>
</comment>
<dbReference type="Proteomes" id="UP001595692">
    <property type="component" value="Unassembled WGS sequence"/>
</dbReference>
<dbReference type="InterPro" id="IPR053195">
    <property type="entry name" value="Bax-like"/>
</dbReference>